<organism evidence="7 8">
    <name type="scientific">Xylaria multiplex</name>
    <dbReference type="NCBI Taxonomy" id="323545"/>
    <lineage>
        <taxon>Eukaryota</taxon>
        <taxon>Fungi</taxon>
        <taxon>Dikarya</taxon>
        <taxon>Ascomycota</taxon>
        <taxon>Pezizomycotina</taxon>
        <taxon>Sordariomycetes</taxon>
        <taxon>Xylariomycetidae</taxon>
        <taxon>Xylariales</taxon>
        <taxon>Xylariaceae</taxon>
        <taxon>Xylaria</taxon>
    </lineage>
</organism>
<feature type="transmembrane region" description="Helical" evidence="6">
    <location>
        <begin position="655"/>
        <end position="677"/>
    </location>
</feature>
<keyword evidence="8" id="KW-1185">Reference proteome</keyword>
<dbReference type="InterPro" id="IPR013785">
    <property type="entry name" value="Aldolase_TIM"/>
</dbReference>
<dbReference type="EMBL" id="WUBL01000036">
    <property type="protein sequence ID" value="KAF2969438.1"/>
    <property type="molecule type" value="Genomic_DNA"/>
</dbReference>
<evidence type="ECO:0000256" key="5">
    <source>
        <dbReference type="ARBA" id="ARBA00023136"/>
    </source>
</evidence>
<dbReference type="Pfam" id="PF00854">
    <property type="entry name" value="PTR2"/>
    <property type="match status" value="1"/>
</dbReference>
<dbReference type="InParanoid" id="A0A7C8ISW7"/>
<evidence type="ECO:0000313" key="7">
    <source>
        <dbReference type="EMBL" id="KAF2969438.1"/>
    </source>
</evidence>
<dbReference type="SUPFAM" id="SSF102114">
    <property type="entry name" value="Radical SAM enzymes"/>
    <property type="match status" value="1"/>
</dbReference>
<dbReference type="OrthoDB" id="8904098at2759"/>
<dbReference type="Gene3D" id="1.20.1250.20">
    <property type="entry name" value="MFS general substrate transporter like domains"/>
    <property type="match status" value="2"/>
</dbReference>
<keyword evidence="5 6" id="KW-0472">Membrane</keyword>
<reference evidence="7 8" key="1">
    <citation type="submission" date="2019-12" db="EMBL/GenBank/DDBJ databases">
        <title>Draft genome sequence of the ascomycete Xylaria multiplex DSM 110363.</title>
        <authorList>
            <person name="Buettner E."/>
            <person name="Kellner H."/>
        </authorList>
    </citation>
    <scope>NUCLEOTIDE SEQUENCE [LARGE SCALE GENOMIC DNA]</scope>
    <source>
        <strain evidence="7 8">DSM 110363</strain>
    </source>
</reference>
<keyword evidence="2" id="KW-0479">Metal-binding</keyword>
<evidence type="ECO:0000256" key="4">
    <source>
        <dbReference type="ARBA" id="ARBA00022989"/>
    </source>
</evidence>
<dbReference type="PANTHER" id="PTHR30538">
    <property type="entry name" value="LYSINE 2,3-AMINOMUTASE-RELATED"/>
    <property type="match status" value="1"/>
</dbReference>
<dbReference type="InterPro" id="IPR000109">
    <property type="entry name" value="POT_fam"/>
</dbReference>
<dbReference type="InterPro" id="IPR036259">
    <property type="entry name" value="MFS_trans_sf"/>
</dbReference>
<keyword evidence="3 6" id="KW-0812">Transmembrane</keyword>
<dbReference type="GO" id="GO:0016020">
    <property type="term" value="C:membrane"/>
    <property type="evidence" value="ECO:0007669"/>
    <property type="project" value="UniProtKB-SubCell"/>
</dbReference>
<evidence type="ECO:0000256" key="6">
    <source>
        <dbReference type="SAM" id="Phobius"/>
    </source>
</evidence>
<dbReference type="GO" id="GO:0022857">
    <property type="term" value="F:transmembrane transporter activity"/>
    <property type="evidence" value="ECO:0007669"/>
    <property type="project" value="InterPro"/>
</dbReference>
<dbReference type="SUPFAM" id="SSF103473">
    <property type="entry name" value="MFS general substrate transporter"/>
    <property type="match status" value="2"/>
</dbReference>
<dbReference type="GO" id="GO:0051539">
    <property type="term" value="F:4 iron, 4 sulfur cluster binding"/>
    <property type="evidence" value="ECO:0007669"/>
    <property type="project" value="UniProtKB-KW"/>
</dbReference>
<dbReference type="Proteomes" id="UP000481858">
    <property type="component" value="Unassembled WGS sequence"/>
</dbReference>
<feature type="transmembrane region" description="Helical" evidence="6">
    <location>
        <begin position="584"/>
        <end position="604"/>
    </location>
</feature>
<gene>
    <name evidence="7" type="ORF">GQX73_g4107</name>
</gene>
<comment type="subcellular location">
    <subcellularLocation>
        <location evidence="1">Membrane</location>
        <topology evidence="1">Multi-pass membrane protein</topology>
    </subcellularLocation>
</comment>
<protein>
    <submittedName>
        <fullName evidence="7">Uncharacterized protein</fullName>
    </submittedName>
</protein>
<dbReference type="Gene3D" id="3.20.20.70">
    <property type="entry name" value="Aldolase class I"/>
    <property type="match status" value="1"/>
</dbReference>
<evidence type="ECO:0000313" key="8">
    <source>
        <dbReference type="Proteomes" id="UP000481858"/>
    </source>
</evidence>
<keyword evidence="4 6" id="KW-1133">Transmembrane helix</keyword>
<keyword evidence="2" id="KW-0411">Iron-sulfur</keyword>
<dbReference type="Gene3D" id="6.10.140.1170">
    <property type="match status" value="1"/>
</dbReference>
<feature type="transmembrane region" description="Helical" evidence="6">
    <location>
        <begin position="472"/>
        <end position="491"/>
    </location>
</feature>
<feature type="transmembrane region" description="Helical" evidence="6">
    <location>
        <begin position="624"/>
        <end position="643"/>
    </location>
</feature>
<feature type="transmembrane region" description="Helical" evidence="6">
    <location>
        <begin position="775"/>
        <end position="796"/>
    </location>
</feature>
<evidence type="ECO:0000256" key="3">
    <source>
        <dbReference type="ARBA" id="ARBA00022692"/>
    </source>
</evidence>
<evidence type="ECO:0000256" key="2">
    <source>
        <dbReference type="ARBA" id="ARBA00022485"/>
    </source>
</evidence>
<keyword evidence="2" id="KW-0004">4Fe-4S</keyword>
<name>A0A7C8ISW7_9PEZI</name>
<feature type="transmembrane region" description="Helical" evidence="6">
    <location>
        <begin position="445"/>
        <end position="465"/>
    </location>
</feature>
<dbReference type="PANTHER" id="PTHR30538:SF0">
    <property type="entry name" value="L-LYSINE 2,3-AMINOMUTASE AQ_1632-RELATED"/>
    <property type="match status" value="1"/>
</dbReference>
<dbReference type="AlphaFoldDB" id="A0A7C8ISW7"/>
<keyword evidence="2" id="KW-0408">Iron</keyword>
<feature type="transmembrane region" description="Helical" evidence="6">
    <location>
        <begin position="497"/>
        <end position="518"/>
    </location>
</feature>
<evidence type="ECO:0000256" key="1">
    <source>
        <dbReference type="ARBA" id="ARBA00004141"/>
    </source>
</evidence>
<accession>A0A7C8ISW7</accession>
<comment type="caution">
    <text evidence="7">The sequence shown here is derived from an EMBL/GenBank/DDBJ whole genome shotgun (WGS) entry which is preliminary data.</text>
</comment>
<proteinExistence type="predicted"/>
<dbReference type="InterPro" id="IPR003739">
    <property type="entry name" value="Lys_aminomutase/Glu_NH3_mut"/>
</dbReference>
<dbReference type="InterPro" id="IPR058240">
    <property type="entry name" value="rSAM_sf"/>
</dbReference>
<sequence length="828" mass="92182">MERLMVDGEAYWKRIPGWSNVSEGDFINYRWQLDNSIKNSQQLFKFLRSVLPQSLPSSHGDKQSPATADGLIDDIQSGMQQATMAISITPQILSLVDWSDPLHDPLMRQFVPLRSRMQPDHPLLTLDSLDETGDSPVKGIIHRYPDRAVFLGSNTKIVNKIRFLPIEKKWEVMFNYIERTETLSDILVSGGDIYTLSPEQIRSIGMRLLHIPHILKIRIATKGLAVCPSRLIDPTDEWAGTVIDLSNQGRKMGKSVAIHTHFNHPREITWITRKAARKLFEEGVTVRNQTVLLNGVNNDVATMMSLIKHLSAINIQPYYVFQCDMVKGVEDMRTPLHEILTLESVIRGSTTGFMTPNFVVNLPGGGGKRLACSDATIDDLASLQHTPDTIPPTVWLIAFTGAAQRFAFYGITVPWQNYLQNPPGNPLSPGALGLGQSTATTINNAFLFFSYLATILFAVASDSWLGRYKTLLISLMMINIAALSTLATTSLEKRIGFWAAYLLPLAFMSVSIVPFVLWNQSFTKLPAQSSVLAHAVKIVIAAFQSGFHLSAADPAYQQSCKGRSVPWTSNFVQELRRGFRACRVLLFFIIFYLCFNQSTNNIIAQANQMELSGVSNDTVQSLNAIFYIFLNPIVSFWVLPLFARRQVPLGPITRMTAAFVLLALAMGYAAGVQELIYKRGPCFTHPLACEAGQFTTSDGQVRHRPNEISVWVQTPFYFLVAASEIFGFVAENEFTYLEAPENMKALVKAFEQLTAALGALLGIALGPVSRDPWLVILYSALAGTMAVAGVILFGIFRKYDARWYLSRGLEEPEKSSNTEFGMVPEDPK</sequence>